<name>A0A069S9K3_PHOVU</name>
<accession>A0A069S9K3</accession>
<keyword evidence="1" id="KW-1133">Transmembrane helix</keyword>
<dbReference type="Proteomes" id="UP000027661">
    <property type="component" value="Unassembled WGS sequence"/>
</dbReference>
<gene>
    <name evidence="2" type="ORF">M099_3640</name>
</gene>
<feature type="transmembrane region" description="Helical" evidence="1">
    <location>
        <begin position="49"/>
        <end position="68"/>
    </location>
</feature>
<keyword evidence="1" id="KW-0812">Transmembrane</keyword>
<protein>
    <submittedName>
        <fullName evidence="2">Uncharacterized protein</fullName>
    </submittedName>
</protein>
<evidence type="ECO:0000313" key="3">
    <source>
        <dbReference type="Proteomes" id="UP000027661"/>
    </source>
</evidence>
<keyword evidence="1" id="KW-0472">Membrane</keyword>
<reference evidence="2 3" key="1">
    <citation type="submission" date="2014-04" db="EMBL/GenBank/DDBJ databases">
        <authorList>
            <person name="Sears C."/>
            <person name="Carroll K."/>
            <person name="Sack B.R."/>
            <person name="Qadri F."/>
            <person name="Myers L.L."/>
            <person name="Chung G.-T."/>
            <person name="Escheverria P."/>
            <person name="Fraser C.M."/>
            <person name="Sadzewicz L."/>
            <person name="Shefchek K.A."/>
            <person name="Tallon L."/>
            <person name="Das S.P."/>
            <person name="Daugherty S."/>
            <person name="Mongodin E.F."/>
        </authorList>
    </citation>
    <scope>NUCLEOTIDE SEQUENCE [LARGE SCALE GENOMIC DNA]</scope>
    <source>
        <strain evidence="2 3">3975 RP4</strain>
    </source>
</reference>
<sequence>MKSQNKQSVWTCMSEKAFSADVHWMTIFTPAYQREATMECFYRTLITDVYSFIGKCLVLAFMPAGYLLSRK</sequence>
<dbReference type="EMBL" id="JNHM01000116">
    <property type="protein sequence ID" value="KDS46787.1"/>
    <property type="molecule type" value="Genomic_DNA"/>
</dbReference>
<dbReference type="RefSeq" id="WP_007835099.1">
    <property type="nucleotide sequence ID" value="NZ_JNHM01000116.1"/>
</dbReference>
<dbReference type="PATRIC" id="fig|1339352.3.peg.3433"/>
<comment type="caution">
    <text evidence="2">The sequence shown here is derived from an EMBL/GenBank/DDBJ whole genome shotgun (WGS) entry which is preliminary data.</text>
</comment>
<dbReference type="GeneID" id="93447503"/>
<evidence type="ECO:0000313" key="2">
    <source>
        <dbReference type="EMBL" id="KDS46787.1"/>
    </source>
</evidence>
<organism evidence="2 3">
    <name type="scientific">Phocaeicola vulgatus str. 3975 RP4</name>
    <dbReference type="NCBI Taxonomy" id="1339352"/>
    <lineage>
        <taxon>Bacteria</taxon>
        <taxon>Pseudomonadati</taxon>
        <taxon>Bacteroidota</taxon>
        <taxon>Bacteroidia</taxon>
        <taxon>Bacteroidales</taxon>
        <taxon>Bacteroidaceae</taxon>
        <taxon>Phocaeicola</taxon>
    </lineage>
</organism>
<dbReference type="AlphaFoldDB" id="A0A069S9K3"/>
<evidence type="ECO:0000256" key="1">
    <source>
        <dbReference type="SAM" id="Phobius"/>
    </source>
</evidence>
<proteinExistence type="predicted"/>